<dbReference type="PANTHER" id="PTHR10751">
    <property type="entry name" value="GUANYLATE BINDING PROTEIN"/>
    <property type="match status" value="1"/>
</dbReference>
<dbReference type="InterPro" id="IPR015894">
    <property type="entry name" value="Guanylate-bd_N"/>
</dbReference>
<dbReference type="SUPFAM" id="SSF48340">
    <property type="entry name" value="Interferon-induced guanylate-binding protein 1 (GBP1), C-terminal domain"/>
    <property type="match status" value="1"/>
</dbReference>
<feature type="region of interest" description="Disordered" evidence="3">
    <location>
        <begin position="222"/>
        <end position="356"/>
    </location>
</feature>
<feature type="region of interest" description="Disordered" evidence="3">
    <location>
        <begin position="144"/>
        <end position="177"/>
    </location>
</feature>
<protein>
    <recommendedName>
        <fullName evidence="4">Guanylate-binding protein N-terminal domain-containing protein</fullName>
    </recommendedName>
</protein>
<evidence type="ECO:0000256" key="1">
    <source>
        <dbReference type="ARBA" id="ARBA00022801"/>
    </source>
</evidence>
<name>A0A0G4FH49_9ALVE</name>
<dbReference type="VEuPathDB" id="CryptoDB:Cvel_16925"/>
<gene>
    <name evidence="5" type="ORF">Cvel_16925</name>
</gene>
<feature type="compositionally biased region" description="Low complexity" evidence="3">
    <location>
        <begin position="273"/>
        <end position="282"/>
    </location>
</feature>
<feature type="coiled-coil region" evidence="2">
    <location>
        <begin position="973"/>
        <end position="1073"/>
    </location>
</feature>
<organism evidence="5">
    <name type="scientific">Chromera velia CCMP2878</name>
    <dbReference type="NCBI Taxonomy" id="1169474"/>
    <lineage>
        <taxon>Eukaryota</taxon>
        <taxon>Sar</taxon>
        <taxon>Alveolata</taxon>
        <taxon>Colpodellida</taxon>
        <taxon>Chromeraceae</taxon>
        <taxon>Chromera</taxon>
    </lineage>
</organism>
<proteinExistence type="predicted"/>
<dbReference type="GO" id="GO:0003924">
    <property type="term" value="F:GTPase activity"/>
    <property type="evidence" value="ECO:0007669"/>
    <property type="project" value="InterPro"/>
</dbReference>
<dbReference type="GO" id="GO:0005525">
    <property type="term" value="F:GTP binding"/>
    <property type="evidence" value="ECO:0007669"/>
    <property type="project" value="InterPro"/>
</dbReference>
<evidence type="ECO:0000313" key="5">
    <source>
        <dbReference type="EMBL" id="CEM12614.1"/>
    </source>
</evidence>
<feature type="region of interest" description="Disordered" evidence="3">
    <location>
        <begin position="594"/>
        <end position="652"/>
    </location>
</feature>
<feature type="region of interest" description="Disordered" evidence="3">
    <location>
        <begin position="1"/>
        <end position="131"/>
    </location>
</feature>
<dbReference type="InterPro" id="IPR027417">
    <property type="entry name" value="P-loop_NTPase"/>
</dbReference>
<reference evidence="5" key="1">
    <citation type="submission" date="2014-11" db="EMBL/GenBank/DDBJ databases">
        <authorList>
            <person name="Otto D Thomas"/>
            <person name="Naeem Raeece"/>
        </authorList>
    </citation>
    <scope>NUCLEOTIDE SEQUENCE</scope>
</reference>
<feature type="compositionally biased region" description="Low complexity" evidence="3">
    <location>
        <begin position="28"/>
        <end position="41"/>
    </location>
</feature>
<evidence type="ECO:0000256" key="2">
    <source>
        <dbReference type="SAM" id="Coils"/>
    </source>
</evidence>
<keyword evidence="1" id="KW-0378">Hydrolase</keyword>
<accession>A0A0G4FH49</accession>
<feature type="domain" description="Guanylate-binding protein N-terminal" evidence="4">
    <location>
        <begin position="472"/>
        <end position="576"/>
    </location>
</feature>
<evidence type="ECO:0000256" key="3">
    <source>
        <dbReference type="SAM" id="MobiDB-lite"/>
    </source>
</evidence>
<dbReference type="AlphaFoldDB" id="A0A0G4FH49"/>
<keyword evidence="2" id="KW-0175">Coiled coil</keyword>
<dbReference type="InterPro" id="IPR036543">
    <property type="entry name" value="Guanylate-bd_C_sf"/>
</dbReference>
<sequence length="1241" mass="134799">MRPGNTTPTKGVVLQPAPRPMMHHHTLSRSLGASSSSRAPGSMGGGDPFPSSLEDRPSFPQPLPEKPARAAGAVSRHNNNLHGGSREVTWKDSGSTAAGTSKRRPKGDPDRNHSVSSRAVEPPKFIPPAPILDCDSGFPILNIPGKASGGGGEKSGVSMGRSRGRHGFGPPDRGGGSMDSLAEGTVVMMTGGIRGRAISPTKSRSDLKVSFQNWPSELQNELADSAASPMWTPSPAAVRSAGAATTHPLGLSLGPATATISPSKPHPYDWTPSSLSLSQSQQGGVGSPALLGRSTSKDPNQNSTLGGSPSTNRSNAGWSDRDPNPTPPNLLQVPRGASGGGPVSLMSVAGPSQGGAVAGSIQLPIPSMGGGEISTHCASEPGWSPAGSGWTGTYSERPQRVRDGGQMATSWQAGTLGAHRMRTSGNVMVGGEIVKPLQLIAVDRGEEGQDRLRICHDGAEALRDFHQNQLPKGNLNVVAFTGQTQTGKSLLANLVAAEFGYLGDPFEVGENAQKCTEGIWMLPPVDRGSRAFLFLDCEGVQTIRASDSPVFSLAFMLASCLVYNVEGPLNNVSLGPLAHLPSPSSLAVSFHLTPTADGGGRGGGGRRKSVGFSEVSETSDGTGVMTKSGESEKSGTPGFGQGTGKGNPSEREWRPPALVLCVRDFDFVLEDAATGEQILARQYLDQAIEENLDPQTRQLLWQTADRREAVTFCSPLTPADSKRRLASLPLGALPEEFQDSVLEVRDLIEDAAAANIHASSFRVTGRALLRFLESAVNALNRRRQASTEKDIDPEEEWKAAAEADIRGEVQKAGEGFRKRALQAVDGRPLNERELETRMEARMEEEKGGALEDLRRRIAGSYVQREAAEKTLMKSMKAAESEAKVQNDRRAREECVQMLQRTFGEMERKVDRGAYTSLDEVARDVADRRDEFLRKAAGPTEVKNVALMDYVSRLQAKASHAMVDRETRAVQDEAARDAKETQRLKREVGELRQELLDTQGLRKKAEKELQLQTAQTAKAGQEIQKKEKEIEGKQAEVRKLEEEAKKLQEALKQKEKGLAEQKRKEQEAEEERQRRLCWEEIGQTGSRELKGEEGEGEERIRGDAGVVETRRYSVHTGGDQDRLWHQFKMDDRETGGEEKKFLFPPLMDEWIFECYQRRCFVKRDGSAAYQAIADDDSKRLWEIDQILSTLKSAPDEKQAVGRVVNKWYAGGIQDANSQNDSKEYLKQIWEAVRSNWSVPIQM</sequence>
<dbReference type="Pfam" id="PF02263">
    <property type="entry name" value="GBP"/>
    <property type="match status" value="1"/>
</dbReference>
<evidence type="ECO:0000259" key="4">
    <source>
        <dbReference type="Pfam" id="PF02263"/>
    </source>
</evidence>
<dbReference type="SUPFAM" id="SSF52540">
    <property type="entry name" value="P-loop containing nucleoside triphosphate hydrolases"/>
    <property type="match status" value="1"/>
</dbReference>
<dbReference type="Gene3D" id="3.40.50.300">
    <property type="entry name" value="P-loop containing nucleotide triphosphate hydrolases"/>
    <property type="match status" value="1"/>
</dbReference>
<feature type="compositionally biased region" description="Polar residues" evidence="3">
    <location>
        <begin position="293"/>
        <end position="317"/>
    </location>
</feature>
<dbReference type="EMBL" id="CDMZ01000359">
    <property type="protein sequence ID" value="CEM12614.1"/>
    <property type="molecule type" value="Genomic_DNA"/>
</dbReference>